<sequence length="552" mass="59285">MGCKASKASGKESRKSLMITGGKDAQAFWEEYELGGNLGTGAFGYVKKLRVVRENDEESDLQCVKMLNKAQLGPLLEATKNEAAIQKALSHNHVLKVFDFFDDNEFMYIVIERCHGGTVQSQMQRLQRATSQAVNAFLRDKPHGAASSSPKGDVTPPREKSLPLLTPGSKSSGKPTLPTAVKGAPAAFVAAERLAACVAWQLLSALAHCHDKKLVHRDVKPENLMFADRDRSVTKLLDFGLAAVKKKTQDLEEVAGTPLYCSPEQLKGKYGKPADVWAVGVIVYQCLSACLVDIYGEQDVEEAVSKGSVMWPDNAWNFVSDDATAFCKRLLKFEPDKRLTAKDALKDPWLLQTVATAGTGALLTDPGRKIQKARKGSASEVSACGPLPPTGGDLGSLVGLQGDALGRWKAAKDDATRGLFLLNLLFQKGDALSHVFSEPVNVNLRPVAAGEDTKGTRRSSAMSSNFPDGVDEADIDALDEGIRIQSPPPALVTASDGGAQGDGWGGRSMSKRQLNLQGIRGASMQSDITLSNVPPADIKEAVASWQQQQQAK</sequence>
<protein>
    <recommendedName>
        <fullName evidence="2">Protein kinase domain-containing protein</fullName>
    </recommendedName>
</protein>
<evidence type="ECO:0000313" key="3">
    <source>
        <dbReference type="EMBL" id="CEM51283.1"/>
    </source>
</evidence>
<dbReference type="PROSITE" id="PS50011">
    <property type="entry name" value="PROTEIN_KINASE_DOM"/>
    <property type="match status" value="1"/>
</dbReference>
<dbReference type="InterPro" id="IPR000719">
    <property type="entry name" value="Prot_kinase_dom"/>
</dbReference>
<name>A0A0G4I354_9ALVE</name>
<dbReference type="GO" id="GO:0004672">
    <property type="term" value="F:protein kinase activity"/>
    <property type="evidence" value="ECO:0007669"/>
    <property type="project" value="InterPro"/>
</dbReference>
<accession>A0A0G4I354</accession>
<dbReference type="Gene3D" id="1.10.510.10">
    <property type="entry name" value="Transferase(Phosphotransferase) domain 1"/>
    <property type="match status" value="2"/>
</dbReference>
<dbReference type="PANTHER" id="PTHR24347">
    <property type="entry name" value="SERINE/THREONINE-PROTEIN KINASE"/>
    <property type="match status" value="1"/>
</dbReference>
<organism evidence="3">
    <name type="scientific">Chromera velia CCMP2878</name>
    <dbReference type="NCBI Taxonomy" id="1169474"/>
    <lineage>
        <taxon>Eukaryota</taxon>
        <taxon>Sar</taxon>
        <taxon>Alveolata</taxon>
        <taxon>Colpodellida</taxon>
        <taxon>Chromeraceae</taxon>
        <taxon>Chromera</taxon>
    </lineage>
</organism>
<dbReference type="SMART" id="SM00220">
    <property type="entry name" value="S_TKc"/>
    <property type="match status" value="1"/>
</dbReference>
<dbReference type="InterPro" id="IPR011009">
    <property type="entry name" value="Kinase-like_dom_sf"/>
</dbReference>
<proteinExistence type="predicted"/>
<dbReference type="PhylomeDB" id="A0A0G4I354"/>
<dbReference type="Pfam" id="PF00069">
    <property type="entry name" value="Pkinase"/>
    <property type="match status" value="2"/>
</dbReference>
<dbReference type="PROSITE" id="PS00108">
    <property type="entry name" value="PROTEIN_KINASE_ST"/>
    <property type="match status" value="1"/>
</dbReference>
<feature type="region of interest" description="Disordered" evidence="1">
    <location>
        <begin position="450"/>
        <end position="472"/>
    </location>
</feature>
<evidence type="ECO:0000259" key="2">
    <source>
        <dbReference type="PROSITE" id="PS50011"/>
    </source>
</evidence>
<reference evidence="3" key="1">
    <citation type="submission" date="2014-11" db="EMBL/GenBank/DDBJ databases">
        <authorList>
            <person name="Otto D Thomas"/>
            <person name="Naeem Raeece"/>
        </authorList>
    </citation>
    <scope>NUCLEOTIDE SEQUENCE</scope>
</reference>
<dbReference type="SUPFAM" id="SSF56112">
    <property type="entry name" value="Protein kinase-like (PK-like)"/>
    <property type="match status" value="1"/>
</dbReference>
<dbReference type="VEuPathDB" id="CryptoDB:Cvel_10519"/>
<dbReference type="EMBL" id="CDMZ01004901">
    <property type="protein sequence ID" value="CEM51283.1"/>
    <property type="molecule type" value="Genomic_DNA"/>
</dbReference>
<feature type="region of interest" description="Disordered" evidence="1">
    <location>
        <begin position="141"/>
        <end position="177"/>
    </location>
</feature>
<feature type="domain" description="Protein kinase" evidence="2">
    <location>
        <begin position="32"/>
        <end position="350"/>
    </location>
</feature>
<gene>
    <name evidence="3" type="ORF">Cvel_10519</name>
</gene>
<dbReference type="InterPro" id="IPR008271">
    <property type="entry name" value="Ser/Thr_kinase_AS"/>
</dbReference>
<evidence type="ECO:0000256" key="1">
    <source>
        <dbReference type="SAM" id="MobiDB-lite"/>
    </source>
</evidence>
<feature type="region of interest" description="Disordered" evidence="1">
    <location>
        <begin position="485"/>
        <end position="518"/>
    </location>
</feature>
<dbReference type="AlphaFoldDB" id="A0A0G4I354"/>
<dbReference type="GO" id="GO:0005524">
    <property type="term" value="F:ATP binding"/>
    <property type="evidence" value="ECO:0007669"/>
    <property type="project" value="InterPro"/>
</dbReference>